<dbReference type="AlphaFoldDB" id="A0A8J7QBV7"/>
<dbReference type="Proteomes" id="UP000664417">
    <property type="component" value="Unassembled WGS sequence"/>
</dbReference>
<gene>
    <name evidence="1" type="ORF">J3U88_20415</name>
</gene>
<protein>
    <submittedName>
        <fullName evidence="1">Uncharacterized protein</fullName>
    </submittedName>
</protein>
<dbReference type="EMBL" id="JAFREP010000020">
    <property type="protein sequence ID" value="MBO1320854.1"/>
    <property type="molecule type" value="Genomic_DNA"/>
</dbReference>
<organism evidence="1 2">
    <name type="scientific">Acanthopleuribacter pedis</name>
    <dbReference type="NCBI Taxonomy" id="442870"/>
    <lineage>
        <taxon>Bacteria</taxon>
        <taxon>Pseudomonadati</taxon>
        <taxon>Acidobacteriota</taxon>
        <taxon>Holophagae</taxon>
        <taxon>Acanthopleuribacterales</taxon>
        <taxon>Acanthopleuribacteraceae</taxon>
        <taxon>Acanthopleuribacter</taxon>
    </lineage>
</organism>
<evidence type="ECO:0000313" key="2">
    <source>
        <dbReference type="Proteomes" id="UP000664417"/>
    </source>
</evidence>
<accession>A0A8J7QBV7</accession>
<keyword evidence="2" id="KW-1185">Reference proteome</keyword>
<proteinExistence type="predicted"/>
<comment type="caution">
    <text evidence="1">The sequence shown here is derived from an EMBL/GenBank/DDBJ whole genome shotgun (WGS) entry which is preliminary data.</text>
</comment>
<evidence type="ECO:0000313" key="1">
    <source>
        <dbReference type="EMBL" id="MBO1320854.1"/>
    </source>
</evidence>
<reference evidence="1" key="1">
    <citation type="submission" date="2021-03" db="EMBL/GenBank/DDBJ databases">
        <authorList>
            <person name="Wang G."/>
        </authorList>
    </citation>
    <scope>NUCLEOTIDE SEQUENCE</scope>
    <source>
        <strain evidence="1">KCTC 12899</strain>
    </source>
</reference>
<sequence length="206" mass="22479">MPTAVSTTTLMGLCSMVLWVAAGIPLQAQNAVYKLPSRAPKFNMITKDSGPKPGSKAPENAAPATYQRIYVKPAKMRMFIRAKCSDKLTPKTAVERAKSSTISGSGAVQIDWSSDIGDRDVQFWMVTVEETMTVKVNLVAKDGKYSVAGKDEKKAEKWSAKRIQVKPGGSACARQKDLDEKKIRIAVMNELTTRTLAHFRGAGVSR</sequence>
<name>A0A8J7QBV7_9BACT</name>
<dbReference type="RefSeq" id="WP_207860829.1">
    <property type="nucleotide sequence ID" value="NZ_JAFREP010000020.1"/>
</dbReference>